<accession>A0A6N9TF27</accession>
<dbReference type="SUPFAM" id="SSF52540">
    <property type="entry name" value="P-loop containing nucleoside triphosphate hydrolases"/>
    <property type="match status" value="1"/>
</dbReference>
<protein>
    <submittedName>
        <fullName evidence="2">DUF3732 domain-containing protein</fullName>
    </submittedName>
</protein>
<dbReference type="Pfam" id="PF12532">
    <property type="entry name" value="DUF3732"/>
    <property type="match status" value="1"/>
</dbReference>
<proteinExistence type="predicted"/>
<dbReference type="Proteomes" id="UP000469011">
    <property type="component" value="Unassembled WGS sequence"/>
</dbReference>
<dbReference type="InterPro" id="IPR022205">
    <property type="entry name" value="DUF3732"/>
</dbReference>
<evidence type="ECO:0000313" key="3">
    <source>
        <dbReference type="Proteomes" id="UP000469011"/>
    </source>
</evidence>
<evidence type="ECO:0000313" key="2">
    <source>
        <dbReference type="EMBL" id="NDW07468.1"/>
    </source>
</evidence>
<feature type="coiled-coil region" evidence="1">
    <location>
        <begin position="450"/>
        <end position="477"/>
    </location>
</feature>
<gene>
    <name evidence="2" type="ORF">GTK09_23920</name>
</gene>
<evidence type="ECO:0000256" key="1">
    <source>
        <dbReference type="SAM" id="Coils"/>
    </source>
</evidence>
<dbReference type="RefSeq" id="WP_163465925.1">
    <property type="nucleotide sequence ID" value="NZ_JAAAMG010000030.1"/>
</dbReference>
<reference evidence="2 3" key="1">
    <citation type="submission" date="2020-01" db="EMBL/GenBank/DDBJ databases">
        <title>Jiella pacifica sp. nov.</title>
        <authorList>
            <person name="Xue Z."/>
            <person name="Zhu S."/>
            <person name="Chen J."/>
            <person name="Yang J."/>
        </authorList>
    </citation>
    <scope>NUCLEOTIDE SEQUENCE [LARGE SCALE GENOMIC DNA]</scope>
    <source>
        <strain evidence="2 3">40Bstr34</strain>
    </source>
</reference>
<keyword evidence="1" id="KW-0175">Coiled coil</keyword>
<dbReference type="Gene3D" id="3.40.50.300">
    <property type="entry name" value="P-loop containing nucleotide triphosphate hydrolases"/>
    <property type="match status" value="1"/>
</dbReference>
<dbReference type="InterPro" id="IPR027417">
    <property type="entry name" value="P-loop_NTPase"/>
</dbReference>
<name>A0A6N9TF27_9HYPH</name>
<dbReference type="AlphaFoldDB" id="A0A6N9TF27"/>
<sequence>MKLFIREIIIWAEDVSFQPRTLPFDPEAVSVVTGWSGTGKSSIVNIINYVLGSSTCSIAVGTIRDAVSWFGLTIETDNGLMRIARPKPAARHVSEEIWIQDIDDVGQMLPARPLANSNVARLKVLFDLRSGLSNLALDPEKDKGFGGRASFRDLAAFNLLPQHIVANPHTLFFKTDSSHHRETLRHVLPLAMGVVTNEDLVRAHRLKLLRDEQRKLETELRTRRNSLDNWSANARGSFFRAQELSLLPPGDPPGDLLGLLKVLRDVVAAGGQSVAAPGRISVAVNRLDEIRRREEALDKKINGERRRLRKLRSLSRSVVDYADVLAEQSASVKGVGWFKAHIAAESCVLCGSDTEAAKYALEELNEPIAELENLSTGAITARPMVDRDLIAVQTSLLQAEKDLLTLQRTRREFEVAVDKERGQSQSLENIYRFIGSTEQALRMLGEIQGDDGLEARLDKLRGEIREIEHQGNEGERRRRTQEVQARMSRYIVRFIQHLGIAGADGRPVLDERELNLRFDQEGTEGSDYLWEIGSGENWMAYHLAALLALHGVFLSRGQNNPVPTFLVIDQPSQVYFPSDTFEQIVTGEDVPGAAEGSPEAVRRRKRRLSDLESTRKIFASLVRAHKSFESSLQIIVLDHADRHAWGEIEGIKEVENWRGAADFLIPAQWISDDGDLEQ</sequence>
<comment type="caution">
    <text evidence="2">The sequence shown here is derived from an EMBL/GenBank/DDBJ whole genome shotgun (WGS) entry which is preliminary data.</text>
</comment>
<organism evidence="2 3">
    <name type="scientific">Jiella pacifica</name>
    <dbReference type="NCBI Taxonomy" id="2696469"/>
    <lineage>
        <taxon>Bacteria</taxon>
        <taxon>Pseudomonadati</taxon>
        <taxon>Pseudomonadota</taxon>
        <taxon>Alphaproteobacteria</taxon>
        <taxon>Hyphomicrobiales</taxon>
        <taxon>Aurantimonadaceae</taxon>
        <taxon>Jiella</taxon>
    </lineage>
</organism>
<dbReference type="EMBL" id="JAAAMG010000030">
    <property type="protein sequence ID" value="NDW07468.1"/>
    <property type="molecule type" value="Genomic_DNA"/>
</dbReference>
<keyword evidence="3" id="KW-1185">Reference proteome</keyword>